<organism evidence="2 3">
    <name type="scientific">Gulosibacter molinativorax</name>
    <dbReference type="NCBI Taxonomy" id="256821"/>
    <lineage>
        <taxon>Bacteria</taxon>
        <taxon>Bacillati</taxon>
        <taxon>Actinomycetota</taxon>
        <taxon>Actinomycetes</taxon>
        <taxon>Micrococcales</taxon>
        <taxon>Microbacteriaceae</taxon>
        <taxon>Gulosibacter</taxon>
    </lineage>
</organism>
<keyword evidence="3" id="KW-1185">Reference proteome</keyword>
<evidence type="ECO:0008006" key="4">
    <source>
        <dbReference type="Google" id="ProtNLM"/>
    </source>
</evidence>
<keyword evidence="1" id="KW-1133">Transmembrane helix</keyword>
<feature type="transmembrane region" description="Helical" evidence="1">
    <location>
        <begin position="177"/>
        <end position="196"/>
    </location>
</feature>
<reference evidence="2" key="2">
    <citation type="journal article" date="2022" name="Sci. Rep.">
        <title>In silico prediction of the enzymes involved in the degradation of the herbicide molinate by Gulosibacter molinativorax ON4T.</title>
        <authorList>
            <person name="Lopes A.R."/>
            <person name="Bunin E."/>
            <person name="Viana A.T."/>
            <person name="Froufe H."/>
            <person name="Munoz-Merida A."/>
            <person name="Pinho D."/>
            <person name="Figueiredo J."/>
            <person name="Barroso C."/>
            <person name="Vaz-Moreira I."/>
            <person name="Bellanger X."/>
            <person name="Egas C."/>
            <person name="Nunes O.C."/>
        </authorList>
    </citation>
    <scope>NUCLEOTIDE SEQUENCE</scope>
    <source>
        <strain evidence="2">ON4</strain>
    </source>
</reference>
<keyword evidence="1" id="KW-0472">Membrane</keyword>
<dbReference type="Proteomes" id="UP001170379">
    <property type="component" value="Unassembled WGS sequence"/>
</dbReference>
<name>A0ABT7CAT2_9MICO</name>
<accession>A0ABT7CAT2</accession>
<gene>
    <name evidence="2" type="ORF">C7K25_12980</name>
</gene>
<sequence length="217" mass="24440">MTKRDENNAKIKRGDGSAIKPVRGLEALWRSQFGIRLVEQDGNGRDAVRSYAVDVNLFDWEPTGALYRDGQQYLRAELPVRFPVQRGEIDVAATSFGMKRVHFIRDNEEVQLLPMPGTAEHARAMFAREHPFWSRLIGILAIVVMLVSLALLVPWALEQVTRVEFIAERFGVFVSPLEIPGWLGGVLTVAGFAAAIERALTLRNHWLIDADTWFLGD</sequence>
<protein>
    <recommendedName>
        <fullName evidence="4">DUF2812 domain-containing protein</fullName>
    </recommendedName>
</protein>
<evidence type="ECO:0000256" key="1">
    <source>
        <dbReference type="SAM" id="Phobius"/>
    </source>
</evidence>
<keyword evidence="1" id="KW-0812">Transmembrane</keyword>
<evidence type="ECO:0000313" key="3">
    <source>
        <dbReference type="Proteomes" id="UP001170379"/>
    </source>
</evidence>
<reference evidence="2" key="1">
    <citation type="submission" date="2018-03" db="EMBL/GenBank/DDBJ databases">
        <authorList>
            <person name="Nunes O.C."/>
            <person name="Lopes A.R."/>
            <person name="Froufe H."/>
            <person name="Munoz-Merida A."/>
            <person name="Barroso C."/>
            <person name="Egas C."/>
        </authorList>
    </citation>
    <scope>NUCLEOTIDE SEQUENCE</scope>
    <source>
        <strain evidence="2">ON4</strain>
    </source>
</reference>
<proteinExistence type="predicted"/>
<comment type="caution">
    <text evidence="2">The sequence shown here is derived from an EMBL/GenBank/DDBJ whole genome shotgun (WGS) entry which is preliminary data.</text>
</comment>
<dbReference type="RefSeq" id="WP_026937479.1">
    <property type="nucleotide sequence ID" value="NZ_CP028426.1"/>
</dbReference>
<dbReference type="EMBL" id="PXVD01000022">
    <property type="protein sequence ID" value="MDJ1372272.1"/>
    <property type="molecule type" value="Genomic_DNA"/>
</dbReference>
<feature type="transmembrane region" description="Helical" evidence="1">
    <location>
        <begin position="132"/>
        <end position="157"/>
    </location>
</feature>
<evidence type="ECO:0000313" key="2">
    <source>
        <dbReference type="EMBL" id="MDJ1372272.1"/>
    </source>
</evidence>